<dbReference type="EMBL" id="UINC01126229">
    <property type="protein sequence ID" value="SVD04571.1"/>
    <property type="molecule type" value="Genomic_DNA"/>
</dbReference>
<proteinExistence type="predicted"/>
<gene>
    <name evidence="2" type="ORF">METZ01_LOCUS357425</name>
</gene>
<keyword evidence="1" id="KW-0812">Transmembrane</keyword>
<sequence length="47" mass="5122">MEKTLLILFSSSTIYVIHQNTIAIAIAFPVVAVVLVAFKFDAVAVTR</sequence>
<keyword evidence="1" id="KW-0472">Membrane</keyword>
<feature type="transmembrane region" description="Helical" evidence="1">
    <location>
        <begin position="20"/>
        <end position="38"/>
    </location>
</feature>
<evidence type="ECO:0000313" key="2">
    <source>
        <dbReference type="EMBL" id="SVD04571.1"/>
    </source>
</evidence>
<reference evidence="2" key="1">
    <citation type="submission" date="2018-05" db="EMBL/GenBank/DDBJ databases">
        <authorList>
            <person name="Lanie J.A."/>
            <person name="Ng W.-L."/>
            <person name="Kazmierczak K.M."/>
            <person name="Andrzejewski T.M."/>
            <person name="Davidsen T.M."/>
            <person name="Wayne K.J."/>
            <person name="Tettelin H."/>
            <person name="Glass J.I."/>
            <person name="Rusch D."/>
            <person name="Podicherti R."/>
            <person name="Tsui H.-C.T."/>
            <person name="Winkler M.E."/>
        </authorList>
    </citation>
    <scope>NUCLEOTIDE SEQUENCE</scope>
</reference>
<feature type="non-terminal residue" evidence="2">
    <location>
        <position position="47"/>
    </location>
</feature>
<dbReference type="AlphaFoldDB" id="A0A382S6N0"/>
<evidence type="ECO:0000256" key="1">
    <source>
        <dbReference type="SAM" id="Phobius"/>
    </source>
</evidence>
<organism evidence="2">
    <name type="scientific">marine metagenome</name>
    <dbReference type="NCBI Taxonomy" id="408172"/>
    <lineage>
        <taxon>unclassified sequences</taxon>
        <taxon>metagenomes</taxon>
        <taxon>ecological metagenomes</taxon>
    </lineage>
</organism>
<keyword evidence="1" id="KW-1133">Transmembrane helix</keyword>
<accession>A0A382S6N0</accession>
<protein>
    <submittedName>
        <fullName evidence="2">Uncharacterized protein</fullName>
    </submittedName>
</protein>
<name>A0A382S6N0_9ZZZZ</name>